<comment type="caution">
    <text evidence="1">The sequence shown here is derived from an EMBL/GenBank/DDBJ whole genome shotgun (WGS) entry which is preliminary data.</text>
</comment>
<name>A0A8X6P4S1_NEPPI</name>
<accession>A0A8X6P4S1</accession>
<proteinExistence type="predicted"/>
<gene>
    <name evidence="1" type="ORF">NPIL_218241</name>
</gene>
<organism evidence="1 2">
    <name type="scientific">Nephila pilipes</name>
    <name type="common">Giant wood spider</name>
    <name type="synonym">Nephila maculata</name>
    <dbReference type="NCBI Taxonomy" id="299642"/>
    <lineage>
        <taxon>Eukaryota</taxon>
        <taxon>Metazoa</taxon>
        <taxon>Ecdysozoa</taxon>
        <taxon>Arthropoda</taxon>
        <taxon>Chelicerata</taxon>
        <taxon>Arachnida</taxon>
        <taxon>Araneae</taxon>
        <taxon>Araneomorphae</taxon>
        <taxon>Entelegynae</taxon>
        <taxon>Araneoidea</taxon>
        <taxon>Nephilidae</taxon>
        <taxon>Nephila</taxon>
    </lineage>
</organism>
<keyword evidence="2" id="KW-1185">Reference proteome</keyword>
<reference evidence="1" key="1">
    <citation type="submission" date="2020-08" db="EMBL/GenBank/DDBJ databases">
        <title>Multicomponent nature underlies the extraordinary mechanical properties of spider dragline silk.</title>
        <authorList>
            <person name="Kono N."/>
            <person name="Nakamura H."/>
            <person name="Mori M."/>
            <person name="Yoshida Y."/>
            <person name="Ohtoshi R."/>
            <person name="Malay A.D."/>
            <person name="Moran D.A.P."/>
            <person name="Tomita M."/>
            <person name="Numata K."/>
            <person name="Arakawa K."/>
        </authorList>
    </citation>
    <scope>NUCLEOTIDE SEQUENCE</scope>
</reference>
<evidence type="ECO:0000313" key="2">
    <source>
        <dbReference type="Proteomes" id="UP000887013"/>
    </source>
</evidence>
<protein>
    <submittedName>
        <fullName evidence="1">Uncharacterized protein</fullName>
    </submittedName>
</protein>
<dbReference type="EMBL" id="BMAW01016227">
    <property type="protein sequence ID" value="GFT48051.1"/>
    <property type="molecule type" value="Genomic_DNA"/>
</dbReference>
<evidence type="ECO:0000313" key="1">
    <source>
        <dbReference type="EMBL" id="GFT48051.1"/>
    </source>
</evidence>
<dbReference type="Proteomes" id="UP000887013">
    <property type="component" value="Unassembled WGS sequence"/>
</dbReference>
<dbReference type="AlphaFoldDB" id="A0A8X6P4S1"/>
<sequence>MSVPCKITVQDDWMDSRIALENFLKHRGTFNFLSLGEEGKALPPSLKSWELSSINIDFSFRHHRNRIMELLSKWLSVPPKKRSWETKCQSTCFSLEMLKYRTPLLDLEGTKSNILPQSWQISFGLFQIVASLSGAELLNMKRRIISSRS</sequence>